<dbReference type="Proteomes" id="UP001232750">
    <property type="component" value="Unassembled WGS sequence"/>
</dbReference>
<evidence type="ECO:0000313" key="3">
    <source>
        <dbReference type="Proteomes" id="UP001232750"/>
    </source>
</evidence>
<dbReference type="InterPro" id="IPR035093">
    <property type="entry name" value="RelE/ParE_toxin_dom_sf"/>
</dbReference>
<dbReference type="SUPFAM" id="SSF143011">
    <property type="entry name" value="RelE-like"/>
    <property type="match status" value="1"/>
</dbReference>
<organism evidence="2 3">
    <name type="scientific">Gordonibacter faecis</name>
    <dbReference type="NCBI Taxonomy" id="3047475"/>
    <lineage>
        <taxon>Bacteria</taxon>
        <taxon>Bacillati</taxon>
        <taxon>Actinomycetota</taxon>
        <taxon>Coriobacteriia</taxon>
        <taxon>Eggerthellales</taxon>
        <taxon>Eggerthellaceae</taxon>
        <taxon>Gordonibacter</taxon>
    </lineage>
</organism>
<dbReference type="PIRSF" id="PIRSF006156">
    <property type="entry name" value="YafQ"/>
    <property type="match status" value="1"/>
</dbReference>
<reference evidence="2 3" key="1">
    <citation type="submission" date="2023-05" db="EMBL/GenBank/DDBJ databases">
        <title>Gordonibacter KGMB12511T sp. nov., isolated from faeces of healthy Korean.</title>
        <authorList>
            <person name="Kim H.S."/>
            <person name="Kim J.-S."/>
            <person name="Suh M.K."/>
            <person name="Eom M.K."/>
            <person name="Do H.E."/>
            <person name="Lee J.-S."/>
        </authorList>
    </citation>
    <scope>NUCLEOTIDE SEQUENCE [LARGE SCALE GENOMIC DNA]</scope>
    <source>
        <strain evidence="2 3">KGMB12511</strain>
    </source>
</reference>
<dbReference type="PANTHER" id="PTHR40588">
    <property type="entry name" value="MRNA INTERFERASE TOXIN YAFQ"/>
    <property type="match status" value="1"/>
</dbReference>
<dbReference type="InterPro" id="IPR007712">
    <property type="entry name" value="RelE/ParE_toxin"/>
</dbReference>
<proteinExistence type="predicted"/>
<name>A0ABT7DJ93_9ACTN</name>
<comment type="caution">
    <text evidence="2">The sequence shown here is derived from an EMBL/GenBank/DDBJ whole genome shotgun (WGS) entry which is preliminary data.</text>
</comment>
<sequence>MYKFYRTPNFERDVKRCLKKHRDMNEFKAAVVAVLNSDTTPIPLSFNDHALKGSLQGKRELHIGGRKSDWLIIYSRENEVVGFERTGTHDELYR</sequence>
<dbReference type="Pfam" id="PF15738">
    <property type="entry name" value="YafQ_toxin"/>
    <property type="match status" value="1"/>
</dbReference>
<accession>A0ABT7DJ93</accession>
<dbReference type="NCBIfam" id="TIGR02385">
    <property type="entry name" value="RelE_StbE"/>
    <property type="match status" value="1"/>
</dbReference>
<dbReference type="InterPro" id="IPR004386">
    <property type="entry name" value="Toxin_YafQ-like"/>
</dbReference>
<dbReference type="Gene3D" id="3.30.2310.20">
    <property type="entry name" value="RelE-like"/>
    <property type="match status" value="1"/>
</dbReference>
<protein>
    <submittedName>
        <fullName evidence="2">Type II toxin-antitoxin system YafQ family toxin</fullName>
    </submittedName>
</protein>
<evidence type="ECO:0000313" key="2">
    <source>
        <dbReference type="EMBL" id="MDJ1649594.1"/>
    </source>
</evidence>
<keyword evidence="3" id="KW-1185">Reference proteome</keyword>
<evidence type="ECO:0000256" key="1">
    <source>
        <dbReference type="ARBA" id="ARBA00022649"/>
    </source>
</evidence>
<keyword evidence="1" id="KW-1277">Toxin-antitoxin system</keyword>
<dbReference type="EMBL" id="JASJEU010000004">
    <property type="protein sequence ID" value="MDJ1649594.1"/>
    <property type="molecule type" value="Genomic_DNA"/>
</dbReference>
<dbReference type="RefSeq" id="WP_283830932.1">
    <property type="nucleotide sequence ID" value="NZ_JASJEU010000004.1"/>
</dbReference>
<gene>
    <name evidence="2" type="ORF">QNJ86_02165</name>
</gene>
<dbReference type="PANTHER" id="PTHR40588:SF1">
    <property type="entry name" value="MRNA INTERFERASE TOXIN YAFQ"/>
    <property type="match status" value="1"/>
</dbReference>